<keyword evidence="2" id="KW-1185">Reference proteome</keyword>
<evidence type="ECO:0000313" key="2">
    <source>
        <dbReference type="Proteomes" id="UP001283361"/>
    </source>
</evidence>
<dbReference type="AlphaFoldDB" id="A0AAE1CPW3"/>
<evidence type="ECO:0000313" key="1">
    <source>
        <dbReference type="EMBL" id="KAK3727459.1"/>
    </source>
</evidence>
<accession>A0AAE1CPW3</accession>
<gene>
    <name evidence="1" type="ORF">RRG08_058876</name>
</gene>
<sequence length="79" mass="8871">MYFMSIVSSRNLTSVLKCLLSEACGVMIQPLGSESVNQTSEDRILAGSDASLISRHSTFYTQSCPHLTYIQYRYSTIRL</sequence>
<reference evidence="1" key="1">
    <citation type="journal article" date="2023" name="G3 (Bethesda)">
        <title>A reference genome for the long-term kleptoplast-retaining sea slug Elysia crispata morphotype clarki.</title>
        <authorList>
            <person name="Eastman K.E."/>
            <person name="Pendleton A.L."/>
            <person name="Shaikh M.A."/>
            <person name="Suttiyut T."/>
            <person name="Ogas R."/>
            <person name="Tomko P."/>
            <person name="Gavelis G."/>
            <person name="Widhalm J.R."/>
            <person name="Wisecaver J.H."/>
        </authorList>
    </citation>
    <scope>NUCLEOTIDE SEQUENCE</scope>
    <source>
        <strain evidence="1">ECLA1</strain>
    </source>
</reference>
<proteinExistence type="predicted"/>
<organism evidence="1 2">
    <name type="scientific">Elysia crispata</name>
    <name type="common">lettuce slug</name>
    <dbReference type="NCBI Taxonomy" id="231223"/>
    <lineage>
        <taxon>Eukaryota</taxon>
        <taxon>Metazoa</taxon>
        <taxon>Spiralia</taxon>
        <taxon>Lophotrochozoa</taxon>
        <taxon>Mollusca</taxon>
        <taxon>Gastropoda</taxon>
        <taxon>Heterobranchia</taxon>
        <taxon>Euthyneura</taxon>
        <taxon>Panpulmonata</taxon>
        <taxon>Sacoglossa</taxon>
        <taxon>Placobranchoidea</taxon>
        <taxon>Plakobranchidae</taxon>
        <taxon>Elysia</taxon>
    </lineage>
</organism>
<protein>
    <submittedName>
        <fullName evidence="1">Uncharacterized protein</fullName>
    </submittedName>
</protein>
<name>A0AAE1CPW3_9GAST</name>
<comment type="caution">
    <text evidence="1">The sequence shown here is derived from an EMBL/GenBank/DDBJ whole genome shotgun (WGS) entry which is preliminary data.</text>
</comment>
<dbReference type="Proteomes" id="UP001283361">
    <property type="component" value="Unassembled WGS sequence"/>
</dbReference>
<dbReference type="EMBL" id="JAWDGP010007240">
    <property type="protein sequence ID" value="KAK3727459.1"/>
    <property type="molecule type" value="Genomic_DNA"/>
</dbReference>